<name>A0A084SGP3_9BACT</name>
<dbReference type="AlphaFoldDB" id="A0A084SGP3"/>
<proteinExistence type="predicted"/>
<reference evidence="1 2" key="1">
    <citation type="submission" date="2014-07" db="EMBL/GenBank/DDBJ databases">
        <title>Draft Genome Sequence of Gephyronic Acid Producer, Cystobacter violaceus Strain Cb vi76.</title>
        <authorList>
            <person name="Stevens D.C."/>
            <person name="Young J."/>
            <person name="Carmichael R."/>
            <person name="Tan J."/>
            <person name="Taylor R.E."/>
        </authorList>
    </citation>
    <scope>NUCLEOTIDE SEQUENCE [LARGE SCALE GENOMIC DNA]</scope>
    <source>
        <strain evidence="1 2">Cb vi76</strain>
    </source>
</reference>
<organism evidence="1 2">
    <name type="scientific">Archangium violaceum Cb vi76</name>
    <dbReference type="NCBI Taxonomy" id="1406225"/>
    <lineage>
        <taxon>Bacteria</taxon>
        <taxon>Pseudomonadati</taxon>
        <taxon>Myxococcota</taxon>
        <taxon>Myxococcia</taxon>
        <taxon>Myxococcales</taxon>
        <taxon>Cystobacterineae</taxon>
        <taxon>Archangiaceae</taxon>
        <taxon>Archangium</taxon>
    </lineage>
</organism>
<evidence type="ECO:0000313" key="1">
    <source>
        <dbReference type="EMBL" id="KFA87628.1"/>
    </source>
</evidence>
<comment type="caution">
    <text evidence="1">The sequence shown here is derived from an EMBL/GenBank/DDBJ whole genome shotgun (WGS) entry which is preliminary data.</text>
</comment>
<sequence>MKVSCAALVAVSGCTNSQVDPELEIQLSGKVITEDGQPLADTLLKMNRSGNSSCLFSLFGGLDWKSMKTKSDGTFSEELLGADTQAGGLARCFELRIPRTGTGGNHGYASFIIQTEAVQLPLLQQWTGKPSAAAGADGVSVSYEGLTASQAGNSGTHTLTVTDSSGSIWVSRKVSAPVPLNDDLLEDAANLKARVSILREAELNKTKFSLYNEGDDVALPKRARVPLSRGASCTYPEAPATCPMTDGNLSSVVNFKPGTLEVAIQLPQPKVLRKAVVRKLDMSFGASTKELVLEGSTDGSTWVALANLLASESIVQPFYEATLSHPTALSHVRLRAAGTPINAENPFYIAQLSELSFFE</sequence>
<gene>
    <name evidence="1" type="ORF">Q664_46405</name>
</gene>
<dbReference type="EMBL" id="JPMI01000353">
    <property type="protein sequence ID" value="KFA87628.1"/>
    <property type="molecule type" value="Genomic_DNA"/>
</dbReference>
<accession>A0A084SGP3</accession>
<protein>
    <submittedName>
        <fullName evidence="1">Uncharacterized protein</fullName>
    </submittedName>
</protein>
<dbReference type="Proteomes" id="UP000028547">
    <property type="component" value="Unassembled WGS sequence"/>
</dbReference>
<evidence type="ECO:0000313" key="2">
    <source>
        <dbReference type="Proteomes" id="UP000028547"/>
    </source>
</evidence>